<dbReference type="CDD" id="cd00096">
    <property type="entry name" value="Ig"/>
    <property type="match status" value="3"/>
</dbReference>
<dbReference type="PANTHER" id="PTHR47633:SF4">
    <property type="entry name" value="MYOPALLADIN ISOFORM X1"/>
    <property type="match status" value="1"/>
</dbReference>
<dbReference type="Proteomes" id="UP000694726">
    <property type="component" value="Unplaced"/>
</dbReference>
<protein>
    <recommendedName>
        <fullName evidence="1">Ig-like domain-containing protein</fullName>
    </recommendedName>
</protein>
<evidence type="ECO:0000259" key="1">
    <source>
        <dbReference type="PROSITE" id="PS50835"/>
    </source>
</evidence>
<feature type="domain" description="Ig-like" evidence="1">
    <location>
        <begin position="369"/>
        <end position="458"/>
    </location>
</feature>
<dbReference type="Ensembl" id="ENSSSCT00015070255.1">
    <property type="protein sequence ID" value="ENSSSCP00015028093.1"/>
    <property type="gene ID" value="ENSSSCG00015052762.1"/>
</dbReference>
<dbReference type="Gene3D" id="2.60.40.10">
    <property type="entry name" value="Immunoglobulins"/>
    <property type="match status" value="8"/>
</dbReference>
<feature type="domain" description="Ig-like" evidence="1">
    <location>
        <begin position="466"/>
        <end position="555"/>
    </location>
</feature>
<dbReference type="SUPFAM" id="SSF48726">
    <property type="entry name" value="Immunoglobulin"/>
    <property type="match status" value="8"/>
</dbReference>
<dbReference type="InterPro" id="IPR003599">
    <property type="entry name" value="Ig_sub"/>
</dbReference>
<dbReference type="InterPro" id="IPR007110">
    <property type="entry name" value="Ig-like_dom"/>
</dbReference>
<feature type="domain" description="Ig-like" evidence="1">
    <location>
        <begin position="650"/>
        <end position="725"/>
    </location>
</feature>
<dbReference type="SMART" id="SM00408">
    <property type="entry name" value="IGc2"/>
    <property type="match status" value="8"/>
</dbReference>
<name>A0A8D0P8N6_PIG</name>
<feature type="domain" description="Ig-like" evidence="1">
    <location>
        <begin position="1"/>
        <end position="74"/>
    </location>
</feature>
<feature type="domain" description="Ig-like" evidence="1">
    <location>
        <begin position="84"/>
        <end position="173"/>
    </location>
</feature>
<dbReference type="FunFam" id="2.60.40.10:FF:000022">
    <property type="entry name" value="Cardiac titin"/>
    <property type="match status" value="6"/>
</dbReference>
<dbReference type="FunFam" id="2.60.40.10:FF:000218">
    <property type="entry name" value="titin isoform X1"/>
    <property type="match status" value="1"/>
</dbReference>
<accession>A0A8D0P8N6</accession>
<feature type="domain" description="Ig-like" evidence="1">
    <location>
        <begin position="178"/>
        <end position="266"/>
    </location>
</feature>
<dbReference type="Pfam" id="PF07679">
    <property type="entry name" value="I-set"/>
    <property type="match status" value="8"/>
</dbReference>
<dbReference type="Proteomes" id="UP000694571">
    <property type="component" value="Unplaced"/>
</dbReference>
<dbReference type="Ensembl" id="ENSSSCT00060004876.1">
    <property type="protein sequence ID" value="ENSSSCP00060001622.1"/>
    <property type="gene ID" value="ENSSSCG00060003935.1"/>
</dbReference>
<proteinExistence type="predicted"/>
<feature type="domain" description="Ig-like" evidence="1">
    <location>
        <begin position="274"/>
        <end position="364"/>
    </location>
</feature>
<dbReference type="FunFam" id="2.60.40.10:FF:001272">
    <property type="entry name" value="titin isoform X1"/>
    <property type="match status" value="1"/>
</dbReference>
<organism evidence="2 3">
    <name type="scientific">Sus scrofa</name>
    <name type="common">Pig</name>
    <dbReference type="NCBI Taxonomy" id="9823"/>
    <lineage>
        <taxon>Eukaryota</taxon>
        <taxon>Metazoa</taxon>
        <taxon>Chordata</taxon>
        <taxon>Craniata</taxon>
        <taxon>Vertebrata</taxon>
        <taxon>Euteleostomi</taxon>
        <taxon>Mammalia</taxon>
        <taxon>Eutheria</taxon>
        <taxon>Laurasiatheria</taxon>
        <taxon>Artiodactyla</taxon>
        <taxon>Suina</taxon>
        <taxon>Suidae</taxon>
        <taxon>Sus</taxon>
    </lineage>
</organism>
<dbReference type="PROSITE" id="PS50835">
    <property type="entry name" value="IG_LIKE"/>
    <property type="match status" value="8"/>
</dbReference>
<dbReference type="Proteomes" id="UP000694723">
    <property type="component" value="Unplaced"/>
</dbReference>
<dbReference type="AlphaFoldDB" id="A0A8D0P8N6"/>
<dbReference type="SMART" id="SM00409">
    <property type="entry name" value="IG"/>
    <property type="match status" value="8"/>
</dbReference>
<dbReference type="InterPro" id="IPR003598">
    <property type="entry name" value="Ig_sub2"/>
</dbReference>
<dbReference type="Ensembl" id="ENSSSCT00050032473.1">
    <property type="protein sequence ID" value="ENSSSCP00050013542.1"/>
    <property type="gene ID" value="ENSSSCG00050024087.1"/>
</dbReference>
<evidence type="ECO:0000313" key="2">
    <source>
        <dbReference type="Ensembl" id="ENSSSCP00015028093.1"/>
    </source>
</evidence>
<sequence length="745" mass="81365">MDVLTGTNVTFTSIVKGTPPFSVSWFKGSSELVPGDRCNVSLEDSVAELELFDVDTSQSGEYTCIVSNEAGKVSCTTHLYVKAPAKFVKKLNDYSIEKGKSLILEGTYTGTPPISVTWKKNGINISPSQRCNITTTERSAILEIPSSTVEDAGQYNCYIENASGKDSCSAQILILEPPYFVKQLEPVKVTVGDSASLQCQLAGTPEIGVSWYKGDTKLRPTATYKMHFRNNVATLVFNQVDSNDSGEYICRAENSVGEVSSSTFLTVQEQKLPPSFSRQLRDVQETVGLPVVFECAVSGSEPISVSWFKDGRPLKDGPNIQTSFLDNIATLNIFQTDRSFAGQYSCTATNPIGSASSSARLILTEGRNPPFFDIPLAPVDAVVGESADFECHVTGTQPIKVAWAKDNREIRSGGNYQISYLENSAHLTILKVDKGDTGQYTCYAVNEVGKDSCTAQLNIKERLIPPSFTKKLSETVEETEGNSFRLEGRVAGSQPISVAWYKNNVEIHPTANCEITFKNNALLLQVKKANMGDAGLYTCKVSNDAGSALCTSSIKPPVFDQHLTPVTVSEGEFLQLSCHVRGSEPIRIQWLKAGREIKPSDRCSFSFANGTAVLEFKDVTKADAGDYVCKASNVAGSDTSKSKVTIKGTGTSKQLFALIGGDPIPNVKWTKGKWRQLNQGGRIFIHQKGDEAKLEIRDTTKTDSGLYRCVAFNKHGEIESNVNLQVDERKKQEKIEGDLRAMLKK</sequence>
<feature type="domain" description="Ig-like" evidence="1">
    <location>
        <begin position="556"/>
        <end position="645"/>
    </location>
</feature>
<dbReference type="InterPro" id="IPR013783">
    <property type="entry name" value="Ig-like_fold"/>
</dbReference>
<evidence type="ECO:0000313" key="3">
    <source>
        <dbReference type="Proteomes" id="UP000694726"/>
    </source>
</evidence>
<dbReference type="InterPro" id="IPR036179">
    <property type="entry name" value="Ig-like_dom_sf"/>
</dbReference>
<reference evidence="2" key="1">
    <citation type="submission" date="2025-05" db="UniProtKB">
        <authorList>
            <consortium name="Ensembl"/>
        </authorList>
    </citation>
    <scope>IDENTIFICATION</scope>
</reference>
<dbReference type="PANTHER" id="PTHR47633">
    <property type="entry name" value="IMMUNOGLOBULIN"/>
    <property type="match status" value="1"/>
</dbReference>
<dbReference type="InterPro" id="IPR013098">
    <property type="entry name" value="Ig_I-set"/>
</dbReference>